<dbReference type="Proteomes" id="UP000320762">
    <property type="component" value="Unassembled WGS sequence"/>
</dbReference>
<comment type="caution">
    <text evidence="2">The sequence shown here is derived from an EMBL/GenBank/DDBJ whole genome shotgun (WGS) entry which is preliminary data.</text>
</comment>
<feature type="compositionally biased region" description="Polar residues" evidence="1">
    <location>
        <begin position="127"/>
        <end position="142"/>
    </location>
</feature>
<dbReference type="AlphaFoldDB" id="A0A550CQB2"/>
<protein>
    <submittedName>
        <fullName evidence="2">Uncharacterized protein</fullName>
    </submittedName>
</protein>
<evidence type="ECO:0000313" key="3">
    <source>
        <dbReference type="Proteomes" id="UP000320762"/>
    </source>
</evidence>
<organism evidence="2 3">
    <name type="scientific">Schizophyllum amplum</name>
    <dbReference type="NCBI Taxonomy" id="97359"/>
    <lineage>
        <taxon>Eukaryota</taxon>
        <taxon>Fungi</taxon>
        <taxon>Dikarya</taxon>
        <taxon>Basidiomycota</taxon>
        <taxon>Agaricomycotina</taxon>
        <taxon>Agaricomycetes</taxon>
        <taxon>Agaricomycetidae</taxon>
        <taxon>Agaricales</taxon>
        <taxon>Schizophyllaceae</taxon>
        <taxon>Schizophyllum</taxon>
    </lineage>
</organism>
<accession>A0A550CQB2</accession>
<feature type="region of interest" description="Disordered" evidence="1">
    <location>
        <begin position="63"/>
        <end position="158"/>
    </location>
</feature>
<sequence>MSMLVVPGKDAMSGKQSRRAERSSTDRPPASRAAHRGTRALLIPDAWAAPAVPSAEPFRELIAPGIHETADGPASATQLLGRGTTRKAPSSRRCTLYSSPPHAGTSPPRTACDALGSSVPTSRRRSASPTPTTQVSRTQGLRSSGEFPKQKDADFPSGGRAIGRGGISVWALPFDAEQCPGHIYRVVALFVIFPSPVVFLLNVPLRLLAQPGPRDFVTLSMRRRVSPTATPETPSPSFLHWSTRFAPTVDNPLAALRERQHAGFTATPETPSPSFSHWTSHVASRASITCELEVQSPNVRATEYFFAPAESGNVSTSGEQDDEGRSMKRRPTNSGSNVWASGEQGRPTREAMDRRPASKVDGNATLTSDRLTWEATYGRPASKVEQLVRQWIDVRRAGSRRRDQLGKQHIAVEDVSTSGEQDECESGCQDEWGGDDLMRKKRIGHHLANS</sequence>
<feature type="region of interest" description="Disordered" evidence="1">
    <location>
        <begin position="1"/>
        <end position="38"/>
    </location>
</feature>
<evidence type="ECO:0000256" key="1">
    <source>
        <dbReference type="SAM" id="MobiDB-lite"/>
    </source>
</evidence>
<gene>
    <name evidence="2" type="ORF">BD626DRAFT_535019</name>
</gene>
<feature type="region of interest" description="Disordered" evidence="1">
    <location>
        <begin position="311"/>
        <end position="363"/>
    </location>
</feature>
<feature type="compositionally biased region" description="Basic and acidic residues" evidence="1">
    <location>
        <begin position="346"/>
        <end position="358"/>
    </location>
</feature>
<reference evidence="2 3" key="1">
    <citation type="journal article" date="2019" name="New Phytol.">
        <title>Comparative genomics reveals unique wood-decay strategies and fruiting body development in the Schizophyllaceae.</title>
        <authorList>
            <person name="Almasi E."/>
            <person name="Sahu N."/>
            <person name="Krizsan K."/>
            <person name="Balint B."/>
            <person name="Kovacs G.M."/>
            <person name="Kiss B."/>
            <person name="Cseklye J."/>
            <person name="Drula E."/>
            <person name="Henrissat B."/>
            <person name="Nagy I."/>
            <person name="Chovatia M."/>
            <person name="Adam C."/>
            <person name="LaButti K."/>
            <person name="Lipzen A."/>
            <person name="Riley R."/>
            <person name="Grigoriev I.V."/>
            <person name="Nagy L.G."/>
        </authorList>
    </citation>
    <scope>NUCLEOTIDE SEQUENCE [LARGE SCALE GENOMIC DNA]</scope>
    <source>
        <strain evidence="2 3">NL-1724</strain>
    </source>
</reference>
<name>A0A550CQB2_9AGAR</name>
<keyword evidence="3" id="KW-1185">Reference proteome</keyword>
<dbReference type="EMBL" id="VDMD01000003">
    <property type="protein sequence ID" value="TRM66993.1"/>
    <property type="molecule type" value="Genomic_DNA"/>
</dbReference>
<evidence type="ECO:0000313" key="2">
    <source>
        <dbReference type="EMBL" id="TRM66993.1"/>
    </source>
</evidence>
<feature type="region of interest" description="Disordered" evidence="1">
    <location>
        <begin position="416"/>
        <end position="435"/>
    </location>
</feature>
<proteinExistence type="predicted"/>